<keyword evidence="5 7" id="KW-1133">Transmembrane helix</keyword>
<comment type="caution">
    <text evidence="10">The sequence shown here is derived from an EMBL/GenBank/DDBJ whole genome shotgun (WGS) entry which is preliminary data.</text>
</comment>
<dbReference type="RefSeq" id="WP_210089999.1">
    <property type="nucleotide sequence ID" value="NZ_JAGGKG010000015.1"/>
</dbReference>
<dbReference type="Pfam" id="PF16916">
    <property type="entry name" value="ZT_dimer"/>
    <property type="match status" value="1"/>
</dbReference>
<evidence type="ECO:0000313" key="10">
    <source>
        <dbReference type="EMBL" id="MBP1906398.1"/>
    </source>
</evidence>
<evidence type="ECO:0000259" key="9">
    <source>
        <dbReference type="Pfam" id="PF16916"/>
    </source>
</evidence>
<dbReference type="PANTHER" id="PTHR43840">
    <property type="entry name" value="MITOCHONDRIAL METAL TRANSPORTER 1-RELATED"/>
    <property type="match status" value="1"/>
</dbReference>
<dbReference type="Gene3D" id="3.30.70.1350">
    <property type="entry name" value="Cation efflux protein, cytoplasmic domain"/>
    <property type="match status" value="1"/>
</dbReference>
<evidence type="ECO:0000313" key="11">
    <source>
        <dbReference type="Proteomes" id="UP001519272"/>
    </source>
</evidence>
<comment type="subcellular location">
    <subcellularLocation>
        <location evidence="1">Membrane</location>
        <topology evidence="1">Multi-pass membrane protein</topology>
    </subcellularLocation>
</comment>
<organism evidence="10 11">
    <name type="scientific">Paenibacillus turicensis</name>
    <dbReference type="NCBI Taxonomy" id="160487"/>
    <lineage>
        <taxon>Bacteria</taxon>
        <taxon>Bacillati</taxon>
        <taxon>Bacillota</taxon>
        <taxon>Bacilli</taxon>
        <taxon>Bacillales</taxon>
        <taxon>Paenibacillaceae</taxon>
        <taxon>Paenibacillus</taxon>
    </lineage>
</organism>
<protein>
    <submittedName>
        <fullName evidence="10">Cation diffusion facilitator family transporter</fullName>
    </submittedName>
</protein>
<keyword evidence="3" id="KW-0813">Transport</keyword>
<dbReference type="InterPro" id="IPR027469">
    <property type="entry name" value="Cation_efflux_TMD_sf"/>
</dbReference>
<keyword evidence="4 7" id="KW-0812">Transmembrane</keyword>
<dbReference type="PANTHER" id="PTHR43840:SF50">
    <property type="entry name" value="MANGANESE EFFLUX SYSTEM PROTEIN MNES"/>
    <property type="match status" value="1"/>
</dbReference>
<dbReference type="InterPro" id="IPR027470">
    <property type="entry name" value="Cation_efflux_CTD"/>
</dbReference>
<proteinExistence type="inferred from homology"/>
<evidence type="ECO:0000259" key="8">
    <source>
        <dbReference type="Pfam" id="PF01545"/>
    </source>
</evidence>
<dbReference type="EMBL" id="JAGGKG010000015">
    <property type="protein sequence ID" value="MBP1906398.1"/>
    <property type="molecule type" value="Genomic_DNA"/>
</dbReference>
<gene>
    <name evidence="10" type="ORF">J2Z32_003048</name>
</gene>
<reference evidence="10 11" key="1">
    <citation type="submission" date="2021-03" db="EMBL/GenBank/DDBJ databases">
        <title>Genomic Encyclopedia of Type Strains, Phase IV (KMG-IV): sequencing the most valuable type-strain genomes for metagenomic binning, comparative biology and taxonomic classification.</title>
        <authorList>
            <person name="Goeker M."/>
        </authorList>
    </citation>
    <scope>NUCLEOTIDE SEQUENCE [LARGE SCALE GENOMIC DNA]</scope>
    <source>
        <strain evidence="10 11">DSM 14349</strain>
    </source>
</reference>
<sequence>MDIYEDIRKGERGAWVSIAAYIGLSIFKLTCGYWLASNALVADGFNNLTDIVASVAVLIGLKISRKPPDSDHTYGHFRAETIAALVASLIMAIVGIQVIFTALRSLYYGDTSSPELAAGGVAAFCAVVMWGVYLYNRKLAKQTNSGALMAAAKDNMSDALVSVGATIGIVGSQFGLPWLDMVAALGVGILICYTAWSIFGEATHNLSDGYDEEELASLRSAIRRIDGVEGIKELKARIHGNKVFVDVVIEVDPQLTVKQSHEISDLVEKEMYNEKQNVLGVHIHVEPKDEIHQDNLT</sequence>
<name>A0ABS4FUY9_9BACL</name>
<dbReference type="SUPFAM" id="SSF161111">
    <property type="entry name" value="Cation efflux protein transmembrane domain-like"/>
    <property type="match status" value="1"/>
</dbReference>
<feature type="transmembrane region" description="Helical" evidence="7">
    <location>
        <begin position="156"/>
        <end position="175"/>
    </location>
</feature>
<dbReference type="Gene3D" id="1.20.1510.10">
    <property type="entry name" value="Cation efflux protein transmembrane domain"/>
    <property type="match status" value="1"/>
</dbReference>
<evidence type="ECO:0000256" key="1">
    <source>
        <dbReference type="ARBA" id="ARBA00004141"/>
    </source>
</evidence>
<dbReference type="InterPro" id="IPR050291">
    <property type="entry name" value="CDF_Transporter"/>
</dbReference>
<evidence type="ECO:0000256" key="3">
    <source>
        <dbReference type="ARBA" id="ARBA00022448"/>
    </source>
</evidence>
<evidence type="ECO:0000256" key="5">
    <source>
        <dbReference type="ARBA" id="ARBA00022989"/>
    </source>
</evidence>
<dbReference type="Proteomes" id="UP001519272">
    <property type="component" value="Unassembled WGS sequence"/>
</dbReference>
<feature type="transmembrane region" description="Helical" evidence="7">
    <location>
        <begin position="116"/>
        <end position="135"/>
    </location>
</feature>
<feature type="transmembrane region" description="Helical" evidence="7">
    <location>
        <begin position="82"/>
        <end position="104"/>
    </location>
</feature>
<feature type="transmembrane region" description="Helical" evidence="7">
    <location>
        <begin position="12"/>
        <end position="35"/>
    </location>
</feature>
<feature type="domain" description="Cation efflux protein cytoplasmic" evidence="9">
    <location>
        <begin position="211"/>
        <end position="287"/>
    </location>
</feature>
<dbReference type="SUPFAM" id="SSF160240">
    <property type="entry name" value="Cation efflux protein cytoplasmic domain-like"/>
    <property type="match status" value="1"/>
</dbReference>
<dbReference type="NCBIfam" id="TIGR01297">
    <property type="entry name" value="CDF"/>
    <property type="match status" value="1"/>
</dbReference>
<evidence type="ECO:0000256" key="6">
    <source>
        <dbReference type="ARBA" id="ARBA00023136"/>
    </source>
</evidence>
<evidence type="ECO:0000256" key="7">
    <source>
        <dbReference type="SAM" id="Phobius"/>
    </source>
</evidence>
<evidence type="ECO:0000256" key="4">
    <source>
        <dbReference type="ARBA" id="ARBA00022692"/>
    </source>
</evidence>
<accession>A0ABS4FUY9</accession>
<evidence type="ECO:0000256" key="2">
    <source>
        <dbReference type="ARBA" id="ARBA00008114"/>
    </source>
</evidence>
<feature type="transmembrane region" description="Helical" evidence="7">
    <location>
        <begin position="181"/>
        <end position="199"/>
    </location>
</feature>
<dbReference type="InterPro" id="IPR002524">
    <property type="entry name" value="Cation_efflux"/>
</dbReference>
<keyword evidence="11" id="KW-1185">Reference proteome</keyword>
<feature type="transmembrane region" description="Helical" evidence="7">
    <location>
        <begin position="41"/>
        <end position="61"/>
    </location>
</feature>
<keyword evidence="6 7" id="KW-0472">Membrane</keyword>
<dbReference type="InterPro" id="IPR036837">
    <property type="entry name" value="Cation_efflux_CTD_sf"/>
</dbReference>
<dbReference type="Pfam" id="PF01545">
    <property type="entry name" value="Cation_efflux"/>
    <property type="match status" value="1"/>
</dbReference>
<comment type="similarity">
    <text evidence="2">Belongs to the cation diffusion facilitator (CDF) transporter (TC 2.A.4) family.</text>
</comment>
<dbReference type="InterPro" id="IPR058533">
    <property type="entry name" value="Cation_efflux_TM"/>
</dbReference>
<feature type="domain" description="Cation efflux protein transmembrane" evidence="8">
    <location>
        <begin position="15"/>
        <end position="206"/>
    </location>
</feature>